<feature type="region of interest" description="Disordered" evidence="1">
    <location>
        <begin position="1"/>
        <end position="263"/>
    </location>
</feature>
<evidence type="ECO:0000313" key="2">
    <source>
        <dbReference type="EMBL" id="GAM38759.1"/>
    </source>
</evidence>
<feature type="compositionally biased region" description="Polar residues" evidence="1">
    <location>
        <begin position="171"/>
        <end position="206"/>
    </location>
</feature>
<comment type="caution">
    <text evidence="2">The sequence shown here is derived from an EMBL/GenBank/DDBJ whole genome shotgun (WGS) entry which is preliminary data.</text>
</comment>
<feature type="compositionally biased region" description="Pro residues" evidence="1">
    <location>
        <begin position="72"/>
        <end position="90"/>
    </location>
</feature>
<feature type="compositionally biased region" description="Acidic residues" evidence="1">
    <location>
        <begin position="211"/>
        <end position="226"/>
    </location>
</feature>
<accession>A0A6V8HCN7</accession>
<feature type="compositionally biased region" description="Low complexity" evidence="1">
    <location>
        <begin position="91"/>
        <end position="106"/>
    </location>
</feature>
<dbReference type="Proteomes" id="UP000053095">
    <property type="component" value="Unassembled WGS sequence"/>
</dbReference>
<gene>
    <name evidence="2" type="ORF">TCE0_033r09756</name>
</gene>
<dbReference type="EMBL" id="DF933829">
    <property type="protein sequence ID" value="GAM38759.1"/>
    <property type="molecule type" value="Genomic_DNA"/>
</dbReference>
<name>A0A6V8HCN7_TALPI</name>
<dbReference type="AlphaFoldDB" id="A0A6V8HCN7"/>
<feature type="compositionally biased region" description="Low complexity" evidence="1">
    <location>
        <begin position="230"/>
        <end position="253"/>
    </location>
</feature>
<reference evidence="3" key="1">
    <citation type="journal article" date="2015" name="Genome Announc.">
        <title>Draft genome sequence of Talaromyces cellulolyticus strain Y-94, a source of lignocellulosic biomass-degrading enzymes.</title>
        <authorList>
            <person name="Fujii T."/>
            <person name="Koike H."/>
            <person name="Sawayama S."/>
            <person name="Yano S."/>
            <person name="Inoue H."/>
        </authorList>
    </citation>
    <scope>NUCLEOTIDE SEQUENCE [LARGE SCALE GENOMIC DNA]</scope>
    <source>
        <strain evidence="3">Y-94</strain>
    </source>
</reference>
<protein>
    <submittedName>
        <fullName evidence="2">Uncharacterized protein</fullName>
    </submittedName>
</protein>
<evidence type="ECO:0000256" key="1">
    <source>
        <dbReference type="SAM" id="MobiDB-lite"/>
    </source>
</evidence>
<keyword evidence="3" id="KW-1185">Reference proteome</keyword>
<feature type="compositionally biased region" description="Low complexity" evidence="1">
    <location>
        <begin position="114"/>
        <end position="150"/>
    </location>
</feature>
<feature type="compositionally biased region" description="Low complexity" evidence="1">
    <location>
        <begin position="42"/>
        <end position="65"/>
    </location>
</feature>
<proteinExistence type="predicted"/>
<organism evidence="2 3">
    <name type="scientific">Talaromyces pinophilus</name>
    <name type="common">Penicillium pinophilum</name>
    <dbReference type="NCBI Taxonomy" id="128442"/>
    <lineage>
        <taxon>Eukaryota</taxon>
        <taxon>Fungi</taxon>
        <taxon>Dikarya</taxon>
        <taxon>Ascomycota</taxon>
        <taxon>Pezizomycotina</taxon>
        <taxon>Eurotiomycetes</taxon>
        <taxon>Eurotiomycetidae</taxon>
        <taxon>Eurotiales</taxon>
        <taxon>Trichocomaceae</taxon>
        <taxon>Talaromyces</taxon>
        <taxon>Talaromyces sect. Talaromyces</taxon>
    </lineage>
</organism>
<feature type="compositionally biased region" description="Polar residues" evidence="1">
    <location>
        <begin position="151"/>
        <end position="162"/>
    </location>
</feature>
<sequence length="347" mass="37691">MAAITERFQGLRRPGASLLKKTLPSRPDEPVLARKAVPPPKVVVDQPVTSPTASSTASTTPVQPQAQVKGLPPTPSPSYPAPTSSLPPTPSASSVSSPASVATTIPAPSPQFQPQPQLQSQFQNQPQPQSPLQVQPQPQPPQNQSARPPRTTSLNSPPNNTYQDRRPPQHRQVTNLQPNQPRPNLSPNGPGPQTQRPVSEAPSISQFIPDPEPEPELPDSEQEPDLILDNQSSNSSGKTPSTNSNSSSNHSISPGLKQFPDGYIPPIPEPMIIPPLTNVHYGCFQSHASMPATSNVWYATACMTCKKVDQEVRHRCTFCCMRICAGCYEELRKCKNRDLRELMDNLS</sequence>
<evidence type="ECO:0000313" key="3">
    <source>
        <dbReference type="Proteomes" id="UP000053095"/>
    </source>
</evidence>